<organism evidence="1">
    <name type="scientific">Absidia glauca</name>
    <name type="common">Pin mould</name>
    <dbReference type="NCBI Taxonomy" id="4829"/>
    <lineage>
        <taxon>Eukaryota</taxon>
        <taxon>Fungi</taxon>
        <taxon>Fungi incertae sedis</taxon>
        <taxon>Mucoromycota</taxon>
        <taxon>Mucoromycotina</taxon>
        <taxon>Mucoromycetes</taxon>
        <taxon>Mucorales</taxon>
        <taxon>Cunninghamellaceae</taxon>
        <taxon>Absidia</taxon>
    </lineage>
</organism>
<dbReference type="InParanoid" id="A0A163JVH6"/>
<dbReference type="Proteomes" id="UP000078561">
    <property type="component" value="Unassembled WGS sequence"/>
</dbReference>
<proteinExistence type="predicted"/>
<protein>
    <submittedName>
        <fullName evidence="1">Uncharacterized protein</fullName>
    </submittedName>
</protein>
<keyword evidence="2" id="KW-1185">Reference proteome</keyword>
<evidence type="ECO:0000313" key="2">
    <source>
        <dbReference type="Proteomes" id="UP000078561"/>
    </source>
</evidence>
<sequence length="97" mass="10558">MLGRIEPMTEYNTHAKTQVPKGISSVISLGPLDPTTIGAEFMQALSLRQAYPSWHLQPPIDRSRAHTSIQTSIQRISPGNAPRPLILPLKSAAGAQF</sequence>
<evidence type="ECO:0000313" key="1">
    <source>
        <dbReference type="EMBL" id="SAM03645.1"/>
    </source>
</evidence>
<name>A0A163JVH6_ABSGL</name>
<accession>A0A163JVH6</accession>
<gene>
    <name evidence="1" type="primary">ABSGL_09488.1 scaffold 11342</name>
</gene>
<dbReference type="EMBL" id="LT554228">
    <property type="protein sequence ID" value="SAM03645.1"/>
    <property type="molecule type" value="Genomic_DNA"/>
</dbReference>
<dbReference type="AlphaFoldDB" id="A0A163JVH6"/>
<reference evidence="1" key="1">
    <citation type="submission" date="2016-04" db="EMBL/GenBank/DDBJ databases">
        <authorList>
            <person name="Evans L.H."/>
            <person name="Alamgir A."/>
            <person name="Owens N."/>
            <person name="Weber N.D."/>
            <person name="Virtaneva K."/>
            <person name="Barbian K."/>
            <person name="Babar A."/>
            <person name="Rosenke K."/>
        </authorList>
    </citation>
    <scope>NUCLEOTIDE SEQUENCE [LARGE SCALE GENOMIC DNA]</scope>
    <source>
        <strain evidence="1">CBS 101.48</strain>
    </source>
</reference>